<dbReference type="GO" id="GO:0005886">
    <property type="term" value="C:plasma membrane"/>
    <property type="evidence" value="ECO:0007669"/>
    <property type="project" value="InterPro"/>
</dbReference>
<dbReference type="PANTHER" id="PTHR30589:SF0">
    <property type="entry name" value="PHOSPHATIDYLGLYCEROL--PROLIPOPROTEIN DIACYLGLYCERYL TRANSFERASE"/>
    <property type="match status" value="1"/>
</dbReference>
<feature type="transmembrane region" description="Helical" evidence="7">
    <location>
        <begin position="133"/>
        <end position="153"/>
    </location>
</feature>
<keyword evidence="4 7" id="KW-0812">Transmembrane</keyword>
<keyword evidence="8" id="KW-0449">Lipoprotein</keyword>
<keyword evidence="3 8" id="KW-0808">Transferase</keyword>
<dbReference type="PANTHER" id="PTHR30589">
    <property type="entry name" value="PROLIPOPROTEIN DIACYLGLYCERYL TRANSFERASE"/>
    <property type="match status" value="1"/>
</dbReference>
<keyword evidence="2" id="KW-1003">Cell membrane</keyword>
<accession>A0A136KG12</accession>
<dbReference type="Proteomes" id="UP000070449">
    <property type="component" value="Unassembled WGS sequence"/>
</dbReference>
<keyword evidence="8" id="KW-0328">Glycosyltransferase</keyword>
<dbReference type="GO" id="GO:0042158">
    <property type="term" value="P:lipoprotein biosynthetic process"/>
    <property type="evidence" value="ECO:0007669"/>
    <property type="project" value="InterPro"/>
</dbReference>
<gene>
    <name evidence="8" type="primary">lgt_2</name>
    <name evidence="8" type="ORF">UZ20_WS6002000886</name>
</gene>
<dbReference type="Pfam" id="PF01790">
    <property type="entry name" value="LGT"/>
    <property type="match status" value="1"/>
</dbReference>
<dbReference type="AlphaFoldDB" id="A0A136KG12"/>
<evidence type="ECO:0000256" key="6">
    <source>
        <dbReference type="ARBA" id="ARBA00023136"/>
    </source>
</evidence>
<evidence type="ECO:0000313" key="9">
    <source>
        <dbReference type="Proteomes" id="UP000070449"/>
    </source>
</evidence>
<evidence type="ECO:0000256" key="4">
    <source>
        <dbReference type="ARBA" id="ARBA00022692"/>
    </source>
</evidence>
<evidence type="ECO:0000256" key="7">
    <source>
        <dbReference type="SAM" id="Phobius"/>
    </source>
</evidence>
<protein>
    <submittedName>
        <fullName evidence="8">Prolipoprotein diacylglyceryl transferase</fullName>
        <ecNumber evidence="8">2.4.99.-</ecNumber>
    </submittedName>
</protein>
<organism evidence="8 9">
    <name type="scientific">candidate division WS6 bacterium OLB21</name>
    <dbReference type="NCBI Taxonomy" id="1617427"/>
    <lineage>
        <taxon>Bacteria</taxon>
        <taxon>Candidatus Dojkabacteria</taxon>
    </lineage>
</organism>
<dbReference type="PROSITE" id="PS01311">
    <property type="entry name" value="LGT"/>
    <property type="match status" value="1"/>
</dbReference>
<dbReference type="GO" id="GO:0008961">
    <property type="term" value="F:phosphatidylglycerol-prolipoprotein diacylglyceryl transferase activity"/>
    <property type="evidence" value="ECO:0007669"/>
    <property type="project" value="InterPro"/>
</dbReference>
<comment type="caution">
    <text evidence="8">The sequence shown here is derived from an EMBL/GenBank/DDBJ whole genome shotgun (WGS) entry which is preliminary data.</text>
</comment>
<evidence type="ECO:0000313" key="8">
    <source>
        <dbReference type="EMBL" id="KXK08357.1"/>
    </source>
</evidence>
<name>A0A136KG12_9BACT</name>
<dbReference type="InterPro" id="IPR001640">
    <property type="entry name" value="Lgt"/>
</dbReference>
<keyword evidence="6 7" id="KW-0472">Membrane</keyword>
<dbReference type="EMBL" id="JYPD01000025">
    <property type="protein sequence ID" value="KXK08357.1"/>
    <property type="molecule type" value="Genomic_DNA"/>
</dbReference>
<dbReference type="STRING" id="1617427.UZ20_WS6002000886"/>
<evidence type="ECO:0000256" key="1">
    <source>
        <dbReference type="ARBA" id="ARBA00007150"/>
    </source>
</evidence>
<evidence type="ECO:0000256" key="2">
    <source>
        <dbReference type="ARBA" id="ARBA00022475"/>
    </source>
</evidence>
<proteinExistence type="inferred from homology"/>
<evidence type="ECO:0000256" key="5">
    <source>
        <dbReference type="ARBA" id="ARBA00022989"/>
    </source>
</evidence>
<keyword evidence="5 7" id="KW-1133">Transmembrane helix</keyword>
<feature type="transmembrane region" description="Helical" evidence="7">
    <location>
        <begin position="101"/>
        <end position="121"/>
    </location>
</feature>
<comment type="similarity">
    <text evidence="1">Belongs to the Lgt family.</text>
</comment>
<sequence>MGAVLGGIVGASLYARKVNVKPLEIIDLAIIFVPLAQLVGRFGNFFNQELYGPVTNLPWGMYVDETKQFHHPAFLYEQVLNLLLFQLLYQLYRKKMPLGKGIYLTVYILGYSVIRFSLDFFRMDRKILFDLTSPQLIAIPTAIMAMVILFRIWNQSYVSKQA</sequence>
<dbReference type="EC" id="2.4.99.-" evidence="8"/>
<reference evidence="8 9" key="1">
    <citation type="submission" date="2015-02" db="EMBL/GenBank/DDBJ databases">
        <title>Improved understanding of the partial-nitritation anammox process through 23 genomes representing the majority of the microbial community.</title>
        <authorList>
            <person name="Speth D.R."/>
            <person name="In T Zandt M."/>
            <person name="Guerrero Cruz S."/>
            <person name="Jetten M.S."/>
            <person name="Dutilh B.E."/>
        </authorList>
    </citation>
    <scope>NUCLEOTIDE SEQUENCE [LARGE SCALE GENOMIC DNA]</scope>
    <source>
        <strain evidence="8">OLB21</strain>
    </source>
</reference>
<evidence type="ECO:0000256" key="3">
    <source>
        <dbReference type="ARBA" id="ARBA00022679"/>
    </source>
</evidence>